<sequence>LNTTALLLHHSVKVIVTRLQDTSTLRYHKIPNTPRQYVSQGHAVLFDRDLPHFVLLACGICTPRRNAQGNASDAEGFGRIPPFGRGAREPPRLEALLQLAQ</sequence>
<proteinExistence type="predicted"/>
<organism evidence="2">
    <name type="scientific">Tetraselmis sp. GSL018</name>
    <dbReference type="NCBI Taxonomy" id="582737"/>
    <lineage>
        <taxon>Eukaryota</taxon>
        <taxon>Viridiplantae</taxon>
        <taxon>Chlorophyta</taxon>
        <taxon>core chlorophytes</taxon>
        <taxon>Chlorodendrophyceae</taxon>
        <taxon>Chlorodendrales</taxon>
        <taxon>Chlorodendraceae</taxon>
        <taxon>Tetraselmis</taxon>
    </lineage>
</organism>
<gene>
    <name evidence="2" type="ORF">TSPGSL018_19364</name>
</gene>
<reference evidence="2" key="1">
    <citation type="submission" date="2014-05" db="EMBL/GenBank/DDBJ databases">
        <title>The transcriptome of the halophilic microalga Tetraselmis sp. GSL018 isolated from the Great Salt Lake, Utah.</title>
        <authorList>
            <person name="Jinkerson R.E."/>
            <person name="D'Adamo S."/>
            <person name="Posewitz M.C."/>
        </authorList>
    </citation>
    <scope>NUCLEOTIDE SEQUENCE</scope>
    <source>
        <strain evidence="2">GSL018</strain>
    </source>
</reference>
<evidence type="ECO:0000313" key="2">
    <source>
        <dbReference type="EMBL" id="JAC76746.1"/>
    </source>
</evidence>
<dbReference type="EMBL" id="GBEZ01008814">
    <property type="protein sequence ID" value="JAC76746.1"/>
    <property type="molecule type" value="Transcribed_RNA"/>
</dbReference>
<protein>
    <submittedName>
        <fullName evidence="2">Uncharacterized protein</fullName>
    </submittedName>
</protein>
<evidence type="ECO:0000256" key="1">
    <source>
        <dbReference type="SAM" id="MobiDB-lite"/>
    </source>
</evidence>
<feature type="region of interest" description="Disordered" evidence="1">
    <location>
        <begin position="68"/>
        <end position="89"/>
    </location>
</feature>
<name>A0A061S1S5_9CHLO</name>
<dbReference type="AlphaFoldDB" id="A0A061S1S5"/>
<accession>A0A061S1S5</accession>
<feature type="non-terminal residue" evidence="2">
    <location>
        <position position="1"/>
    </location>
</feature>